<reference evidence="5 6" key="1">
    <citation type="submission" date="2015-11" db="EMBL/GenBank/DDBJ databases">
        <title>Genomic analysis of 38 Legionella species identifies large and diverse effector repertoires.</title>
        <authorList>
            <person name="Burstein D."/>
            <person name="Amaro F."/>
            <person name="Zusman T."/>
            <person name="Lifshitz Z."/>
            <person name="Cohen O."/>
            <person name="Gilbert J.A."/>
            <person name="Pupko T."/>
            <person name="Shuman H.A."/>
            <person name="Segal G."/>
        </authorList>
    </citation>
    <scope>NUCLEOTIDE SEQUENCE [LARGE SCALE GENOMIC DNA]</scope>
    <source>
        <strain evidence="5 6">ATCC 49508</strain>
    </source>
</reference>
<dbReference type="InterPro" id="IPR003593">
    <property type="entry name" value="AAA+_ATPase"/>
</dbReference>
<keyword evidence="6" id="KW-1185">Reference proteome</keyword>
<dbReference type="AlphaFoldDB" id="A0A0W1A437"/>
<dbReference type="Pfam" id="PF00005">
    <property type="entry name" value="ABC_tran"/>
    <property type="match status" value="1"/>
</dbReference>
<dbReference type="GO" id="GO:0005524">
    <property type="term" value="F:ATP binding"/>
    <property type="evidence" value="ECO:0007669"/>
    <property type="project" value="UniProtKB-KW"/>
</dbReference>
<dbReference type="PANTHER" id="PTHR43875:SF1">
    <property type="entry name" value="OSMOPROTECTIVE COMPOUNDS UPTAKE ATP-BINDING PROTEIN GGTA"/>
    <property type="match status" value="1"/>
</dbReference>
<dbReference type="CDD" id="cd03301">
    <property type="entry name" value="ABC_MalK_N"/>
    <property type="match status" value="1"/>
</dbReference>
<keyword evidence="3" id="KW-0067">ATP-binding</keyword>
<dbReference type="SUPFAM" id="SSF50331">
    <property type="entry name" value="MOP-like"/>
    <property type="match status" value="1"/>
</dbReference>
<comment type="caution">
    <text evidence="5">The sequence shown here is derived from an EMBL/GenBank/DDBJ whole genome shotgun (WGS) entry which is preliminary data.</text>
</comment>
<evidence type="ECO:0000256" key="2">
    <source>
        <dbReference type="ARBA" id="ARBA00022741"/>
    </source>
</evidence>
<dbReference type="Gene3D" id="2.40.50.100">
    <property type="match status" value="1"/>
</dbReference>
<dbReference type="GO" id="GO:0008643">
    <property type="term" value="P:carbohydrate transport"/>
    <property type="evidence" value="ECO:0007669"/>
    <property type="project" value="InterPro"/>
</dbReference>
<evidence type="ECO:0000256" key="1">
    <source>
        <dbReference type="ARBA" id="ARBA00022448"/>
    </source>
</evidence>
<protein>
    <submittedName>
        <fullName evidence="5">sn-glycerol-3-phosphate transport, ATP binding protein</fullName>
    </submittedName>
</protein>
<dbReference type="InterPro" id="IPR008995">
    <property type="entry name" value="Mo/tungstate-bd_C_term_dom"/>
</dbReference>
<dbReference type="PROSITE" id="PS00211">
    <property type="entry name" value="ABC_TRANSPORTER_1"/>
    <property type="match status" value="1"/>
</dbReference>
<dbReference type="EMBL" id="LNZC01000029">
    <property type="protein sequence ID" value="KTD76129.1"/>
    <property type="molecule type" value="Genomic_DNA"/>
</dbReference>
<dbReference type="InterPro" id="IPR012340">
    <property type="entry name" value="NA-bd_OB-fold"/>
</dbReference>
<accession>A0A0W1A437</accession>
<evidence type="ECO:0000313" key="6">
    <source>
        <dbReference type="Proteomes" id="UP000054662"/>
    </source>
</evidence>
<dbReference type="InterPro" id="IPR015855">
    <property type="entry name" value="ABC_transpr_MalK-like"/>
</dbReference>
<dbReference type="Proteomes" id="UP000054662">
    <property type="component" value="Unassembled WGS sequence"/>
</dbReference>
<dbReference type="OrthoDB" id="9802264at2"/>
<dbReference type="InterPro" id="IPR017871">
    <property type="entry name" value="ABC_transporter-like_CS"/>
</dbReference>
<dbReference type="PROSITE" id="PS50893">
    <property type="entry name" value="ABC_TRANSPORTER_2"/>
    <property type="match status" value="1"/>
</dbReference>
<organism evidence="5 6">
    <name type="scientific">Legionella worsleiensis</name>
    <dbReference type="NCBI Taxonomy" id="45076"/>
    <lineage>
        <taxon>Bacteria</taxon>
        <taxon>Pseudomonadati</taxon>
        <taxon>Pseudomonadota</taxon>
        <taxon>Gammaproteobacteria</taxon>
        <taxon>Legionellales</taxon>
        <taxon>Legionellaceae</taxon>
        <taxon>Legionella</taxon>
    </lineage>
</organism>
<dbReference type="GO" id="GO:0055052">
    <property type="term" value="C:ATP-binding cassette (ABC) transporter complex, substrate-binding subunit-containing"/>
    <property type="evidence" value="ECO:0007669"/>
    <property type="project" value="TreeGrafter"/>
</dbReference>
<dbReference type="InterPro" id="IPR003439">
    <property type="entry name" value="ABC_transporter-like_ATP-bd"/>
</dbReference>
<name>A0A0W1A437_9GAMM</name>
<dbReference type="RefSeq" id="WP_058494020.1">
    <property type="nucleotide sequence ID" value="NZ_CBCRUR010000018.1"/>
</dbReference>
<dbReference type="SMART" id="SM00382">
    <property type="entry name" value="AAA"/>
    <property type="match status" value="1"/>
</dbReference>
<evidence type="ECO:0000313" key="5">
    <source>
        <dbReference type="EMBL" id="KTD76129.1"/>
    </source>
</evidence>
<dbReference type="GO" id="GO:0140359">
    <property type="term" value="F:ABC-type transporter activity"/>
    <property type="evidence" value="ECO:0007669"/>
    <property type="project" value="InterPro"/>
</dbReference>
<dbReference type="InterPro" id="IPR047641">
    <property type="entry name" value="ABC_transpr_MalK/UgpC-like"/>
</dbReference>
<feature type="domain" description="ABC transporter" evidence="4">
    <location>
        <begin position="4"/>
        <end position="234"/>
    </location>
</feature>
<sequence length="367" mass="41040">MATVDLIDVTKTVGATSILHQLTLSIKKGEFMVVVGPSGCGKSTLLRLIAGLEQLSSGAVLINNQCVNDMPAAKRDMAMVFQNYALYPHMTVFDNMAYGLKMRKLSASDIRQRVSDVAKLLHLTPYLQRKPQELSGGQKQRVAMGRAIVRSPAVYLFDEPLSNLDAKLRTEMRHEIKKLHQQFNTTSLYVTHDQTEAMTMADRVLVLNQGRVEQLGTPQELYQTPATEFVAGFTGHYPINFFTGVFDKKSKTIQTEMGIDFPAPLWTDTVDDHDVLTLAVRPEHVLHSASKNAQSLELNIEFIDDMGADKLVQAKSINNGKRVTLRLPADHALSDGQIFVELPKMKVHVFHQKTGKRIGEWCGEERH</sequence>
<dbReference type="NCBIfam" id="NF008653">
    <property type="entry name" value="PRK11650.1"/>
    <property type="match status" value="1"/>
</dbReference>
<dbReference type="PATRIC" id="fig|45076.6.peg.2467"/>
<keyword evidence="2" id="KW-0547">Nucleotide-binding</keyword>
<dbReference type="SUPFAM" id="SSF52540">
    <property type="entry name" value="P-loop containing nucleoside triphosphate hydrolases"/>
    <property type="match status" value="1"/>
</dbReference>
<proteinExistence type="predicted"/>
<evidence type="ECO:0000259" key="4">
    <source>
        <dbReference type="PROSITE" id="PS50893"/>
    </source>
</evidence>
<keyword evidence="1" id="KW-0813">Transport</keyword>
<dbReference type="Gene3D" id="2.40.50.140">
    <property type="entry name" value="Nucleic acid-binding proteins"/>
    <property type="match status" value="1"/>
</dbReference>
<evidence type="ECO:0000256" key="3">
    <source>
        <dbReference type="ARBA" id="ARBA00022840"/>
    </source>
</evidence>
<dbReference type="FunFam" id="3.40.50.300:FF:000042">
    <property type="entry name" value="Maltose/maltodextrin ABC transporter, ATP-binding protein"/>
    <property type="match status" value="1"/>
</dbReference>
<dbReference type="Gene3D" id="3.40.50.300">
    <property type="entry name" value="P-loop containing nucleotide triphosphate hydrolases"/>
    <property type="match status" value="1"/>
</dbReference>
<dbReference type="PANTHER" id="PTHR43875">
    <property type="entry name" value="MALTODEXTRIN IMPORT ATP-BINDING PROTEIN MSMX"/>
    <property type="match status" value="1"/>
</dbReference>
<gene>
    <name evidence="5" type="primary">ugpC</name>
    <name evidence="5" type="ORF">Lwor_2247</name>
</gene>
<dbReference type="STRING" id="45076.Lwor_2247"/>
<dbReference type="InterPro" id="IPR027417">
    <property type="entry name" value="P-loop_NTPase"/>
</dbReference>
<dbReference type="GO" id="GO:0016887">
    <property type="term" value="F:ATP hydrolysis activity"/>
    <property type="evidence" value="ECO:0007669"/>
    <property type="project" value="InterPro"/>
</dbReference>